<dbReference type="GO" id="GO:0008236">
    <property type="term" value="F:serine-type peptidase activity"/>
    <property type="evidence" value="ECO:0007669"/>
    <property type="project" value="InterPro"/>
</dbReference>
<dbReference type="RefSeq" id="WP_066337183.1">
    <property type="nucleotide sequence ID" value="NZ_CP017688.1"/>
</dbReference>
<dbReference type="PANTHER" id="PTHR32060:SF30">
    <property type="entry name" value="CARBOXY-TERMINAL PROCESSING PROTEASE CTPA"/>
    <property type="match status" value="1"/>
</dbReference>
<dbReference type="GO" id="GO:0007165">
    <property type="term" value="P:signal transduction"/>
    <property type="evidence" value="ECO:0007669"/>
    <property type="project" value="TreeGrafter"/>
</dbReference>
<dbReference type="STRING" id="1763534.GCA_001831475_02075"/>
<reference evidence="2 3" key="1">
    <citation type="submission" date="2016-03" db="EMBL/GenBank/DDBJ databases">
        <authorList>
            <person name="Ploux O."/>
        </authorList>
    </citation>
    <scope>NUCLEOTIDE SEQUENCE [LARGE SCALE GENOMIC DNA]</scope>
    <source>
        <strain evidence="2 3">LPB0076</strain>
    </source>
</reference>
<keyword evidence="3" id="KW-1185">Reference proteome</keyword>
<dbReference type="InterPro" id="IPR005151">
    <property type="entry name" value="Tail-specific_protease"/>
</dbReference>
<dbReference type="EMBL" id="LVEP01000070">
    <property type="protein sequence ID" value="OCB68996.1"/>
    <property type="molecule type" value="Genomic_DNA"/>
</dbReference>
<comment type="caution">
    <text evidence="2">The sequence shown here is derived from an EMBL/GenBank/DDBJ whole genome shotgun (WGS) entry which is preliminary data.</text>
</comment>
<dbReference type="Gene3D" id="3.30.750.44">
    <property type="match status" value="1"/>
</dbReference>
<dbReference type="InterPro" id="IPR029045">
    <property type="entry name" value="ClpP/crotonase-like_dom_sf"/>
</dbReference>
<evidence type="ECO:0000313" key="3">
    <source>
        <dbReference type="Proteomes" id="UP000093510"/>
    </source>
</evidence>
<evidence type="ECO:0000313" key="2">
    <source>
        <dbReference type="EMBL" id="OCB68996.1"/>
    </source>
</evidence>
<dbReference type="SUPFAM" id="SSF52096">
    <property type="entry name" value="ClpP/crotonase"/>
    <property type="match status" value="1"/>
</dbReference>
<protein>
    <submittedName>
        <fullName evidence="2">Peptidase S41</fullName>
    </submittedName>
</protein>
<dbReference type="Gene3D" id="3.90.226.10">
    <property type="entry name" value="2-enoyl-CoA Hydratase, Chain A, domain 1"/>
    <property type="match status" value="1"/>
</dbReference>
<dbReference type="OrthoDB" id="5480566at2"/>
<sequence length="456" mass="52867">MKHFFLILFSFLTTLSFGQIPNKLTPTDKVFGLSKFWQEVNYNFVYLDKVDRTMWDNRYRELIPIVQNTKNDYEYYRELQKFCALLKDGHTNVYFPKGIEQMNTMFGEYRIFIENIDGKAIIVRTNFSKKDEIPFGSEVIEVNGIATKKYIEENLAPYISSSTDYVLKDWSIGRLLTGLDGETFKIKIKKPNNKILELNLTHKKTEEKEVYPAFEPDRQLLDFKWINNQIAYMSLNSFEEVKIDSLFIQKLPELYKAKALIVDLRYNGGGNTDIGGIILQYLTNDKVLYGSKSSSRLHIPTFKAWGKFVEPKDSLKNDWNKKTYLNFKDKFMYNFDYKADTIKLDAKRIVVPTVLLMGHNTASAAEDFLIYADNQKHMTKIGENSFGSTGQPFVFDLPGGGSARICTKKDTYPDGREFVGYGIKPDIIVKRTLNDYLSKKDPVMEKAIEHLKQKLK</sequence>
<name>A0A1B9DH21_9FLAO</name>
<dbReference type="GO" id="GO:0004175">
    <property type="term" value="F:endopeptidase activity"/>
    <property type="evidence" value="ECO:0007669"/>
    <property type="project" value="TreeGrafter"/>
</dbReference>
<organism evidence="2 3">
    <name type="scientific">Flavobacterium crassostreae</name>
    <dbReference type="NCBI Taxonomy" id="1763534"/>
    <lineage>
        <taxon>Bacteria</taxon>
        <taxon>Pseudomonadati</taxon>
        <taxon>Bacteroidota</taxon>
        <taxon>Flavobacteriia</taxon>
        <taxon>Flavobacteriales</taxon>
        <taxon>Flavobacteriaceae</taxon>
        <taxon>Flavobacterium</taxon>
    </lineage>
</organism>
<dbReference type="Proteomes" id="UP000093510">
    <property type="component" value="Unassembled WGS sequence"/>
</dbReference>
<feature type="domain" description="Tail specific protease" evidence="1">
    <location>
        <begin position="203"/>
        <end position="430"/>
    </location>
</feature>
<evidence type="ECO:0000259" key="1">
    <source>
        <dbReference type="SMART" id="SM00245"/>
    </source>
</evidence>
<dbReference type="AlphaFoldDB" id="A0A1B9DH21"/>
<gene>
    <name evidence="2" type="ORF">LPBF_12580</name>
</gene>
<dbReference type="Pfam" id="PF03572">
    <property type="entry name" value="Peptidase_S41"/>
    <property type="match status" value="1"/>
</dbReference>
<proteinExistence type="predicted"/>
<dbReference type="SMART" id="SM00245">
    <property type="entry name" value="TSPc"/>
    <property type="match status" value="1"/>
</dbReference>
<dbReference type="GO" id="GO:0006508">
    <property type="term" value="P:proteolysis"/>
    <property type="evidence" value="ECO:0007669"/>
    <property type="project" value="InterPro"/>
</dbReference>
<dbReference type="GO" id="GO:0030288">
    <property type="term" value="C:outer membrane-bounded periplasmic space"/>
    <property type="evidence" value="ECO:0007669"/>
    <property type="project" value="TreeGrafter"/>
</dbReference>
<dbReference type="PANTHER" id="PTHR32060">
    <property type="entry name" value="TAIL-SPECIFIC PROTEASE"/>
    <property type="match status" value="1"/>
</dbReference>
<accession>A0A1B9DH21</accession>